<gene>
    <name evidence="1" type="ORF">PCARR_a1172</name>
</gene>
<protein>
    <submittedName>
        <fullName evidence="1">Uncharacterized protein</fullName>
    </submittedName>
</protein>
<evidence type="ECO:0000313" key="1">
    <source>
        <dbReference type="EMBL" id="MBE0382909.1"/>
    </source>
</evidence>
<proteinExistence type="predicted"/>
<sequence>MIASCLLKKVISIAVNIPAKPTVEKIELYSLLILKIFSRLVINKSDIPAVFKTSSVLFKPNHSRQEGHCFSIKILFY</sequence>
<evidence type="ECO:0000313" key="2">
    <source>
        <dbReference type="Proteomes" id="UP000615003"/>
    </source>
</evidence>
<accession>A0ABR9EQT8</accession>
<keyword evidence="2" id="KW-1185">Reference proteome</keyword>
<reference evidence="1 2" key="1">
    <citation type="submission" date="2015-06" db="EMBL/GenBank/DDBJ databases">
        <title>Genome sequence of Pseudoalteromonas carrageenovora.</title>
        <authorList>
            <person name="Xie B.-B."/>
            <person name="Rong J.-C."/>
            <person name="Qin Q.-L."/>
            <person name="Zhang Y.-Z."/>
        </authorList>
    </citation>
    <scope>NUCLEOTIDE SEQUENCE [LARGE SCALE GENOMIC DNA]</scope>
    <source>
        <strain evidence="1 2">IAM 12662</strain>
    </source>
</reference>
<dbReference type="Proteomes" id="UP000615003">
    <property type="component" value="Unassembled WGS sequence"/>
</dbReference>
<organism evidence="1 2">
    <name type="scientific">Pseudoalteromonas carrageenovora IAM 12662</name>
    <dbReference type="NCBI Taxonomy" id="1314868"/>
    <lineage>
        <taxon>Bacteria</taxon>
        <taxon>Pseudomonadati</taxon>
        <taxon>Pseudomonadota</taxon>
        <taxon>Gammaproteobacteria</taxon>
        <taxon>Alteromonadales</taxon>
        <taxon>Pseudoalteromonadaceae</taxon>
        <taxon>Pseudoalteromonas</taxon>
    </lineage>
</organism>
<comment type="caution">
    <text evidence="1">The sequence shown here is derived from an EMBL/GenBank/DDBJ whole genome shotgun (WGS) entry which is preliminary data.</text>
</comment>
<dbReference type="EMBL" id="AQGW01000020">
    <property type="protein sequence ID" value="MBE0382909.1"/>
    <property type="molecule type" value="Genomic_DNA"/>
</dbReference>
<name>A0ABR9EQT8_PSEVC</name>